<comment type="caution">
    <text evidence="3">The sequence shown here is derived from an EMBL/GenBank/DDBJ whole genome shotgun (WGS) entry which is preliminary data.</text>
</comment>
<dbReference type="EMBL" id="JBHSQK010000108">
    <property type="protein sequence ID" value="MFC5952548.1"/>
    <property type="molecule type" value="Genomic_DNA"/>
</dbReference>
<dbReference type="InterPro" id="IPR011008">
    <property type="entry name" value="Dimeric_a/b-barrel"/>
</dbReference>
<dbReference type="Proteomes" id="UP001596119">
    <property type="component" value="Unassembled WGS sequence"/>
</dbReference>
<dbReference type="Gene3D" id="3.30.70.1060">
    <property type="entry name" value="Dimeric alpha+beta barrel"/>
    <property type="match status" value="1"/>
</dbReference>
<organism evidence="3 4">
    <name type="scientific">Pseudonocardia lutea</name>
    <dbReference type="NCBI Taxonomy" id="2172015"/>
    <lineage>
        <taxon>Bacteria</taxon>
        <taxon>Bacillati</taxon>
        <taxon>Actinomycetota</taxon>
        <taxon>Actinomycetes</taxon>
        <taxon>Pseudonocardiales</taxon>
        <taxon>Pseudonocardiaceae</taxon>
        <taxon>Pseudonocardia</taxon>
    </lineage>
</organism>
<feature type="domain" description="YCII-related" evidence="2">
    <location>
        <begin position="9"/>
        <end position="91"/>
    </location>
</feature>
<evidence type="ECO:0000259" key="2">
    <source>
        <dbReference type="Pfam" id="PF03795"/>
    </source>
</evidence>
<dbReference type="InterPro" id="IPR005545">
    <property type="entry name" value="YCII"/>
</dbReference>
<accession>A0ABW1II00</accession>
<gene>
    <name evidence="3" type="ORF">ACFQH9_30220</name>
</gene>
<proteinExistence type="inferred from homology"/>
<protein>
    <submittedName>
        <fullName evidence="3">YciI family protein</fullName>
    </submittedName>
</protein>
<dbReference type="Pfam" id="PF03795">
    <property type="entry name" value="YCII"/>
    <property type="match status" value="1"/>
</dbReference>
<evidence type="ECO:0000313" key="4">
    <source>
        <dbReference type="Proteomes" id="UP001596119"/>
    </source>
</evidence>
<evidence type="ECO:0000313" key="3">
    <source>
        <dbReference type="EMBL" id="MFC5952548.1"/>
    </source>
</evidence>
<evidence type="ECO:0000256" key="1">
    <source>
        <dbReference type="ARBA" id="ARBA00007689"/>
    </source>
</evidence>
<keyword evidence="4" id="KW-1185">Reference proteome</keyword>
<reference evidence="4" key="1">
    <citation type="journal article" date="2019" name="Int. J. Syst. Evol. Microbiol.">
        <title>The Global Catalogue of Microorganisms (GCM) 10K type strain sequencing project: providing services to taxonomists for standard genome sequencing and annotation.</title>
        <authorList>
            <consortium name="The Broad Institute Genomics Platform"/>
            <consortium name="The Broad Institute Genome Sequencing Center for Infectious Disease"/>
            <person name="Wu L."/>
            <person name="Ma J."/>
        </authorList>
    </citation>
    <scope>NUCLEOTIDE SEQUENCE [LARGE SCALE GENOMIC DNA]</scope>
    <source>
        <strain evidence="4">CGMCC 4.7397</strain>
    </source>
</reference>
<sequence>MNWFLYRLLPPRPNFATTMDERESAAMAEHAQYWRGQLEAGRTIVFGPVVDPAGVWGLGIVNGESIDDVNALGEKDPAVVAGVARFEVWPMLSAVTR</sequence>
<dbReference type="RefSeq" id="WP_379571532.1">
    <property type="nucleotide sequence ID" value="NZ_JBHSQK010000108.1"/>
</dbReference>
<comment type="similarity">
    <text evidence="1">Belongs to the YciI family.</text>
</comment>
<dbReference type="SUPFAM" id="SSF54909">
    <property type="entry name" value="Dimeric alpha+beta barrel"/>
    <property type="match status" value="1"/>
</dbReference>
<name>A0ABW1II00_9PSEU</name>